<dbReference type="GO" id="GO:0009099">
    <property type="term" value="P:L-valine biosynthetic process"/>
    <property type="evidence" value="ECO:0007669"/>
    <property type="project" value="UniProtKB-UniPathway"/>
</dbReference>
<dbReference type="EC" id="2.2.1.6" evidence="4 14"/>
<dbReference type="FunFam" id="3.40.50.1220:FF:000008">
    <property type="entry name" value="Acetolactate synthase"/>
    <property type="match status" value="1"/>
</dbReference>
<dbReference type="PROSITE" id="PS00187">
    <property type="entry name" value="TPP_ENZYMES"/>
    <property type="match status" value="1"/>
</dbReference>
<evidence type="ECO:0000313" key="19">
    <source>
        <dbReference type="Proteomes" id="UP000322025"/>
    </source>
</evidence>
<dbReference type="InterPro" id="IPR012846">
    <property type="entry name" value="Acetolactate_synth_lsu"/>
</dbReference>
<evidence type="ECO:0000256" key="2">
    <source>
        <dbReference type="ARBA" id="ARBA00005025"/>
    </source>
</evidence>
<keyword evidence="8 14" id="KW-0479">Metal-binding</keyword>
<accession>A0A5M9HXY6</accession>
<evidence type="ECO:0000259" key="17">
    <source>
        <dbReference type="Pfam" id="PF02776"/>
    </source>
</evidence>
<dbReference type="SUPFAM" id="SSF52467">
    <property type="entry name" value="DHS-like NAD/FAD-binding domain"/>
    <property type="match status" value="1"/>
</dbReference>
<dbReference type="InterPro" id="IPR000399">
    <property type="entry name" value="TPP-bd_CS"/>
</dbReference>
<dbReference type="InterPro" id="IPR011766">
    <property type="entry name" value="TPP_enzyme_TPP-bd"/>
</dbReference>
<dbReference type="GO" id="GO:0050660">
    <property type="term" value="F:flavin adenine dinucleotide binding"/>
    <property type="evidence" value="ECO:0007669"/>
    <property type="project" value="InterPro"/>
</dbReference>
<dbReference type="GO" id="GO:0000287">
    <property type="term" value="F:magnesium ion binding"/>
    <property type="evidence" value="ECO:0007669"/>
    <property type="project" value="UniProtKB-UniRule"/>
</dbReference>
<evidence type="ECO:0000256" key="14">
    <source>
        <dbReference type="RuleBase" id="RU003591"/>
    </source>
</evidence>
<comment type="pathway">
    <text evidence="1 14">Amino-acid biosynthesis; L-isoleucine biosynthesis; L-isoleucine from 2-oxobutanoate: step 1/4.</text>
</comment>
<keyword evidence="5 14" id="KW-0028">Amino-acid biosynthesis</keyword>
<keyword evidence="11 14" id="KW-0786">Thiamine pyrophosphate</keyword>
<keyword evidence="19" id="KW-1185">Reference proteome</keyword>
<dbReference type="Gene3D" id="3.40.50.1220">
    <property type="entry name" value="TPP-binding domain"/>
    <property type="match status" value="1"/>
</dbReference>
<proteinExistence type="inferred from homology"/>
<keyword evidence="6" id="KW-0285">Flavoprotein</keyword>
<gene>
    <name evidence="18" type="primary">ilvB</name>
    <name evidence="18" type="ORF">FNY66_13935</name>
</gene>
<sequence>MQLNGAEIVIECLKEQGVDTIFGYPGGAILNVYDELYKHRDEIRHILTSHEQGASHAADGYARATGKVGVCLATSGPGATNLVTGIATAYMDSIPIVAITCNVGVSLLGKDSFQEIDITGITMPITKYSFIVKDAAKLADTIRKAFRIAKSGRPGPVLVDIPKDVTAAVTEYECQELGKYVPEHPHINEEKIRNVLSMLETAKRPYVFVGGGAVLSGASDELKEFVDKLDAPVTDSLMGKGAFPGTDPRYTGMLGMHGTKTSNYGVSECDLLVVLGARFSDRVTGNTQTFAKNAKILQIDIDAAEINKNVLVTEEIIGDVKEVLSILNRHLKQQDHAEWLERIESYKEKYPLKYHPDVLTGPFIIEEIYRQTKGDALIVTEVGQHQMWAAQYYKYTKPRTLLTSGGLGTMGYGLGASMGAKVGCPDKTVVNIAGDGCFRMNMNEIATAVRHNIPIIEVVVNNHVLGMVRQWQDLFYDERYSATVLRDSVDFAKVAEAMGAVGIHVETQDEFKAAFEKALTLNRPVVIDCQIGSDDKVWPMVAPGADIKEAFDEEDMKNEQSV</sequence>
<dbReference type="Pfam" id="PF02775">
    <property type="entry name" value="TPP_enzyme_C"/>
    <property type="match status" value="1"/>
</dbReference>
<dbReference type="Pfam" id="PF00205">
    <property type="entry name" value="TPP_enzyme_M"/>
    <property type="match status" value="1"/>
</dbReference>
<feature type="domain" description="Thiamine pyrophosphate enzyme TPP-binding" evidence="16">
    <location>
        <begin position="382"/>
        <end position="529"/>
    </location>
</feature>
<evidence type="ECO:0000256" key="6">
    <source>
        <dbReference type="ARBA" id="ARBA00022630"/>
    </source>
</evidence>
<dbReference type="AlphaFoldDB" id="A0A5M9HXY6"/>
<evidence type="ECO:0000256" key="9">
    <source>
        <dbReference type="ARBA" id="ARBA00022827"/>
    </source>
</evidence>
<evidence type="ECO:0000256" key="11">
    <source>
        <dbReference type="ARBA" id="ARBA00023052"/>
    </source>
</evidence>
<evidence type="ECO:0000256" key="4">
    <source>
        <dbReference type="ARBA" id="ARBA00013145"/>
    </source>
</evidence>
<dbReference type="GO" id="GO:0009097">
    <property type="term" value="P:isoleucine biosynthetic process"/>
    <property type="evidence" value="ECO:0007669"/>
    <property type="project" value="UniProtKB-UniPathway"/>
</dbReference>
<evidence type="ECO:0000256" key="7">
    <source>
        <dbReference type="ARBA" id="ARBA00022679"/>
    </source>
</evidence>
<comment type="similarity">
    <text evidence="3 14">Belongs to the TPP enzyme family.</text>
</comment>
<dbReference type="EMBL" id="VMSO01000028">
    <property type="protein sequence ID" value="KAA8500356.1"/>
    <property type="molecule type" value="Genomic_DNA"/>
</dbReference>
<dbReference type="UniPathway" id="UPA00049">
    <property type="reaction ID" value="UER00059"/>
</dbReference>
<evidence type="ECO:0000313" key="18">
    <source>
        <dbReference type="EMBL" id="KAA8500356.1"/>
    </source>
</evidence>
<protein>
    <recommendedName>
        <fullName evidence="4 14">Acetolactate synthase</fullName>
        <ecNumber evidence="4 14">2.2.1.6</ecNumber>
    </recommendedName>
</protein>
<name>A0A5M9HXY6_9FIRM</name>
<dbReference type="RefSeq" id="WP_150311537.1">
    <property type="nucleotide sequence ID" value="NZ_VMSO01000028.1"/>
</dbReference>
<dbReference type="NCBIfam" id="TIGR00118">
    <property type="entry name" value="acolac_lg"/>
    <property type="match status" value="1"/>
</dbReference>
<dbReference type="PANTHER" id="PTHR18968:SF13">
    <property type="entry name" value="ACETOLACTATE SYNTHASE CATALYTIC SUBUNIT, MITOCHONDRIAL"/>
    <property type="match status" value="1"/>
</dbReference>
<keyword evidence="10 14" id="KW-0460">Magnesium</keyword>
<dbReference type="FunFam" id="3.40.50.970:FF:000016">
    <property type="entry name" value="Acetolactate synthase"/>
    <property type="match status" value="1"/>
</dbReference>
<comment type="cofactor">
    <cofactor evidence="14">
        <name>Mg(2+)</name>
        <dbReference type="ChEBI" id="CHEBI:18420"/>
    </cofactor>
    <text evidence="14">Binds 1 Mg(2+) ion per subunit.</text>
</comment>
<dbReference type="InterPro" id="IPR012000">
    <property type="entry name" value="Thiamin_PyroP_enz_cen_dom"/>
</dbReference>
<dbReference type="InterPro" id="IPR029035">
    <property type="entry name" value="DHS-like_NAD/FAD-binding_dom"/>
</dbReference>
<keyword evidence="12 14" id="KW-0100">Branched-chain amino acid biosynthesis</keyword>
<comment type="catalytic activity">
    <reaction evidence="13 14">
        <text>2 pyruvate + H(+) = (2S)-2-acetolactate + CO2</text>
        <dbReference type="Rhea" id="RHEA:25249"/>
        <dbReference type="ChEBI" id="CHEBI:15361"/>
        <dbReference type="ChEBI" id="CHEBI:15378"/>
        <dbReference type="ChEBI" id="CHEBI:16526"/>
        <dbReference type="ChEBI" id="CHEBI:58476"/>
        <dbReference type="EC" id="2.2.1.6"/>
    </reaction>
</comment>
<reference evidence="18" key="1">
    <citation type="submission" date="2019-07" db="EMBL/GenBank/DDBJ databases">
        <authorList>
            <person name="Wongkuna S."/>
            <person name="Scaria J."/>
        </authorList>
    </citation>
    <scope>NUCLEOTIDE SEQUENCE [LARGE SCALE GENOMIC DNA]</scope>
    <source>
        <strain evidence="18">SW178</strain>
    </source>
</reference>
<evidence type="ECO:0000256" key="10">
    <source>
        <dbReference type="ARBA" id="ARBA00022842"/>
    </source>
</evidence>
<dbReference type="GO" id="GO:0003984">
    <property type="term" value="F:acetolactate synthase activity"/>
    <property type="evidence" value="ECO:0007669"/>
    <property type="project" value="UniProtKB-EC"/>
</dbReference>
<feature type="domain" description="Thiamine pyrophosphate enzyme central" evidence="15">
    <location>
        <begin position="192"/>
        <end position="325"/>
    </location>
</feature>
<evidence type="ECO:0000256" key="12">
    <source>
        <dbReference type="ARBA" id="ARBA00023304"/>
    </source>
</evidence>
<comment type="caution">
    <text evidence="18">The sequence shown here is derived from an EMBL/GenBank/DDBJ whole genome shotgun (WGS) entry which is preliminary data.</text>
</comment>
<organism evidence="18 19">
    <name type="scientific">Mediterraneibacter catenae</name>
    <dbReference type="NCBI Taxonomy" id="2594882"/>
    <lineage>
        <taxon>Bacteria</taxon>
        <taxon>Bacillati</taxon>
        <taxon>Bacillota</taxon>
        <taxon>Clostridia</taxon>
        <taxon>Lachnospirales</taxon>
        <taxon>Lachnospiraceae</taxon>
        <taxon>Mediterraneibacter</taxon>
    </lineage>
</organism>
<dbReference type="FunFam" id="3.40.50.970:FF:000007">
    <property type="entry name" value="Acetolactate synthase"/>
    <property type="match status" value="1"/>
</dbReference>
<comment type="pathway">
    <text evidence="2 14">Amino-acid biosynthesis; L-valine biosynthesis; L-valine from pyruvate: step 1/4.</text>
</comment>
<evidence type="ECO:0000259" key="15">
    <source>
        <dbReference type="Pfam" id="PF00205"/>
    </source>
</evidence>
<evidence type="ECO:0000256" key="13">
    <source>
        <dbReference type="ARBA" id="ARBA00048670"/>
    </source>
</evidence>
<evidence type="ECO:0000256" key="5">
    <source>
        <dbReference type="ARBA" id="ARBA00022605"/>
    </source>
</evidence>
<evidence type="ECO:0000256" key="8">
    <source>
        <dbReference type="ARBA" id="ARBA00022723"/>
    </source>
</evidence>
<dbReference type="Gene3D" id="3.40.50.970">
    <property type="match status" value="2"/>
</dbReference>
<dbReference type="CDD" id="cd02015">
    <property type="entry name" value="TPP_AHAS"/>
    <property type="match status" value="1"/>
</dbReference>
<dbReference type="InterPro" id="IPR012001">
    <property type="entry name" value="Thiamin_PyroP_enz_TPP-bd_dom"/>
</dbReference>
<keyword evidence="7 14" id="KW-0808">Transferase</keyword>
<dbReference type="InterPro" id="IPR045229">
    <property type="entry name" value="TPP_enz"/>
</dbReference>
<comment type="cofactor">
    <cofactor evidence="14">
        <name>thiamine diphosphate</name>
        <dbReference type="ChEBI" id="CHEBI:58937"/>
    </cofactor>
    <text evidence="14">Binds 1 thiamine pyrophosphate per subunit.</text>
</comment>
<feature type="domain" description="Thiamine pyrophosphate enzyme N-terminal TPP-binding" evidence="17">
    <location>
        <begin position="4"/>
        <end position="119"/>
    </location>
</feature>
<dbReference type="UniPathway" id="UPA00047">
    <property type="reaction ID" value="UER00055"/>
</dbReference>
<dbReference type="Pfam" id="PF02776">
    <property type="entry name" value="TPP_enzyme_N"/>
    <property type="match status" value="1"/>
</dbReference>
<dbReference type="GO" id="GO:0030976">
    <property type="term" value="F:thiamine pyrophosphate binding"/>
    <property type="evidence" value="ECO:0007669"/>
    <property type="project" value="UniProtKB-UniRule"/>
</dbReference>
<evidence type="ECO:0000256" key="1">
    <source>
        <dbReference type="ARBA" id="ARBA00004974"/>
    </source>
</evidence>
<dbReference type="InterPro" id="IPR039368">
    <property type="entry name" value="AHAS_TPP"/>
</dbReference>
<dbReference type="CDD" id="cd07035">
    <property type="entry name" value="TPP_PYR_POX_like"/>
    <property type="match status" value="1"/>
</dbReference>
<dbReference type="InterPro" id="IPR029061">
    <property type="entry name" value="THDP-binding"/>
</dbReference>
<dbReference type="OrthoDB" id="4494979at2"/>
<evidence type="ECO:0000259" key="16">
    <source>
        <dbReference type="Pfam" id="PF02775"/>
    </source>
</evidence>
<dbReference type="SUPFAM" id="SSF52518">
    <property type="entry name" value="Thiamin diphosphate-binding fold (THDP-binding)"/>
    <property type="match status" value="2"/>
</dbReference>
<dbReference type="Proteomes" id="UP000322025">
    <property type="component" value="Unassembled WGS sequence"/>
</dbReference>
<dbReference type="PANTHER" id="PTHR18968">
    <property type="entry name" value="THIAMINE PYROPHOSPHATE ENZYMES"/>
    <property type="match status" value="1"/>
</dbReference>
<dbReference type="GO" id="GO:0005948">
    <property type="term" value="C:acetolactate synthase complex"/>
    <property type="evidence" value="ECO:0007669"/>
    <property type="project" value="TreeGrafter"/>
</dbReference>
<evidence type="ECO:0000256" key="3">
    <source>
        <dbReference type="ARBA" id="ARBA00007812"/>
    </source>
</evidence>
<keyword evidence="9" id="KW-0274">FAD</keyword>